<evidence type="ECO:0000256" key="6">
    <source>
        <dbReference type="PROSITE-ProRule" id="PRU01091"/>
    </source>
</evidence>
<dbReference type="SMART" id="SM00530">
    <property type="entry name" value="HTH_XRE"/>
    <property type="match status" value="1"/>
</dbReference>
<dbReference type="InterPro" id="IPR003593">
    <property type="entry name" value="AAA+_ATPase"/>
</dbReference>
<dbReference type="InterPro" id="IPR027417">
    <property type="entry name" value="P-loop_NTPase"/>
</dbReference>
<dbReference type="CDD" id="cd00093">
    <property type="entry name" value="HTH_XRE"/>
    <property type="match status" value="1"/>
</dbReference>
<dbReference type="GO" id="GO:0006355">
    <property type="term" value="P:regulation of DNA-templated transcription"/>
    <property type="evidence" value="ECO:0007669"/>
    <property type="project" value="InterPro"/>
</dbReference>
<dbReference type="SUPFAM" id="SSF48452">
    <property type="entry name" value="TPR-like"/>
    <property type="match status" value="3"/>
</dbReference>
<gene>
    <name evidence="9" type="ORF">E0H45_18450</name>
</gene>
<dbReference type="SUPFAM" id="SSF46894">
    <property type="entry name" value="C-terminal effector domain of the bipartite response regulators"/>
    <property type="match status" value="1"/>
</dbReference>
<feature type="repeat" description="TPR" evidence="5">
    <location>
        <begin position="866"/>
        <end position="899"/>
    </location>
</feature>
<keyword evidence="3 6" id="KW-0238">DNA-binding</keyword>
<dbReference type="InterPro" id="IPR001867">
    <property type="entry name" value="OmpR/PhoB-type_DNA-bd"/>
</dbReference>
<dbReference type="Pfam" id="PF03704">
    <property type="entry name" value="BTAD"/>
    <property type="match status" value="1"/>
</dbReference>
<accession>A0A4R0HJH7</accession>
<dbReference type="OrthoDB" id="4326794at2"/>
<dbReference type="PROSITE" id="PS51755">
    <property type="entry name" value="OMPR_PHOB"/>
    <property type="match status" value="1"/>
</dbReference>
<dbReference type="SMART" id="SM00382">
    <property type="entry name" value="AAA"/>
    <property type="match status" value="1"/>
</dbReference>
<keyword evidence="5" id="KW-0802">TPR repeat</keyword>
<feature type="DNA-binding region" description="OmpR/PhoB-type" evidence="6">
    <location>
        <begin position="85"/>
        <end position="187"/>
    </location>
</feature>
<evidence type="ECO:0000313" key="9">
    <source>
        <dbReference type="EMBL" id="TCC07919.1"/>
    </source>
</evidence>
<reference evidence="9 10" key="1">
    <citation type="submission" date="2019-02" db="EMBL/GenBank/DDBJ databases">
        <title>Kribbella capetownensis sp. nov. and Kribbella speibonae sp. nov., isolated from soil.</title>
        <authorList>
            <person name="Curtis S.M."/>
            <person name="Norton I."/>
            <person name="Everest G.J."/>
            <person name="Meyers P.R."/>
        </authorList>
    </citation>
    <scope>NUCLEOTIDE SEQUENCE [LARGE SCALE GENOMIC DNA]</scope>
    <source>
        <strain evidence="9 10">KCTC 29219</strain>
    </source>
</reference>
<proteinExistence type="inferred from homology"/>
<evidence type="ECO:0000256" key="4">
    <source>
        <dbReference type="ARBA" id="ARBA00023163"/>
    </source>
</evidence>
<evidence type="ECO:0000256" key="3">
    <source>
        <dbReference type="ARBA" id="ARBA00023125"/>
    </source>
</evidence>
<dbReference type="PROSITE" id="PS50943">
    <property type="entry name" value="HTH_CROC1"/>
    <property type="match status" value="1"/>
</dbReference>
<dbReference type="RefSeq" id="WP_131338852.1">
    <property type="nucleotide sequence ID" value="NZ_SJJZ01000002.1"/>
</dbReference>
<dbReference type="InterPro" id="IPR051677">
    <property type="entry name" value="AfsR-DnrI-RedD_regulator"/>
</dbReference>
<feature type="domain" description="OmpR/PhoB-type" evidence="8">
    <location>
        <begin position="85"/>
        <end position="187"/>
    </location>
</feature>
<evidence type="ECO:0000313" key="10">
    <source>
        <dbReference type="Proteomes" id="UP000292346"/>
    </source>
</evidence>
<dbReference type="Gene3D" id="1.10.260.40">
    <property type="entry name" value="lambda repressor-like DNA-binding domains"/>
    <property type="match status" value="1"/>
</dbReference>
<dbReference type="SMART" id="SM01043">
    <property type="entry name" value="BTAD"/>
    <property type="match status" value="1"/>
</dbReference>
<feature type="domain" description="HTH cro/C1-type" evidence="7">
    <location>
        <begin position="17"/>
        <end position="72"/>
    </location>
</feature>
<comment type="similarity">
    <text evidence="1">Belongs to the AfsR/DnrI/RedD regulatory family.</text>
</comment>
<dbReference type="Pfam" id="PF13560">
    <property type="entry name" value="HTH_31"/>
    <property type="match status" value="1"/>
</dbReference>
<dbReference type="InterPro" id="IPR036388">
    <property type="entry name" value="WH-like_DNA-bd_sf"/>
</dbReference>
<evidence type="ECO:0000256" key="2">
    <source>
        <dbReference type="ARBA" id="ARBA00023015"/>
    </source>
</evidence>
<dbReference type="PRINTS" id="PR00364">
    <property type="entry name" value="DISEASERSIST"/>
</dbReference>
<keyword evidence="2" id="KW-0805">Transcription regulation</keyword>
<dbReference type="InterPro" id="IPR011990">
    <property type="entry name" value="TPR-like_helical_dom_sf"/>
</dbReference>
<dbReference type="GO" id="GO:0003677">
    <property type="term" value="F:DNA binding"/>
    <property type="evidence" value="ECO:0007669"/>
    <property type="project" value="UniProtKB-UniRule"/>
</dbReference>
<dbReference type="SUPFAM" id="SSF52540">
    <property type="entry name" value="P-loop containing nucleoside triphosphate hydrolases"/>
    <property type="match status" value="1"/>
</dbReference>
<dbReference type="PROSITE" id="PS50005">
    <property type="entry name" value="TPR"/>
    <property type="match status" value="1"/>
</dbReference>
<dbReference type="Pfam" id="PF13191">
    <property type="entry name" value="AAA_16"/>
    <property type="match status" value="1"/>
</dbReference>
<evidence type="ECO:0000256" key="1">
    <source>
        <dbReference type="ARBA" id="ARBA00005820"/>
    </source>
</evidence>
<dbReference type="PANTHER" id="PTHR35807">
    <property type="entry name" value="TRANSCRIPTIONAL REGULATOR REDD-RELATED"/>
    <property type="match status" value="1"/>
</dbReference>
<name>A0A4R0HJH7_9ACTN</name>
<evidence type="ECO:0000259" key="7">
    <source>
        <dbReference type="PROSITE" id="PS50943"/>
    </source>
</evidence>
<dbReference type="EMBL" id="SJJZ01000002">
    <property type="protein sequence ID" value="TCC07919.1"/>
    <property type="molecule type" value="Genomic_DNA"/>
</dbReference>
<dbReference type="Gene3D" id="1.10.10.10">
    <property type="entry name" value="Winged helix-like DNA-binding domain superfamily/Winged helix DNA-binding domain"/>
    <property type="match status" value="1"/>
</dbReference>
<evidence type="ECO:0000259" key="8">
    <source>
        <dbReference type="PROSITE" id="PS51755"/>
    </source>
</evidence>
<comment type="caution">
    <text evidence="9">The sequence shown here is derived from an EMBL/GenBank/DDBJ whole genome shotgun (WGS) entry which is preliminary data.</text>
</comment>
<dbReference type="InterPro" id="IPR005158">
    <property type="entry name" value="BTAD"/>
</dbReference>
<evidence type="ECO:0000256" key="5">
    <source>
        <dbReference type="PROSITE-ProRule" id="PRU00339"/>
    </source>
</evidence>
<dbReference type="InterPro" id="IPR041664">
    <property type="entry name" value="AAA_16"/>
</dbReference>
<dbReference type="SMART" id="SM00862">
    <property type="entry name" value="Trans_reg_C"/>
    <property type="match status" value="1"/>
</dbReference>
<sequence length="1073" mass="115397">MPRRRQEEPTIGFGALLRRLRQDAGVTQRDLAERAGVSIAAIRDLEQGRTRSPKDSSIEALAKALELTASDTESLHSAAKTHRPVALPSAAGPVYVGVLGPLEVRTGDLAVPVNSGPQRTLLARLALTAGTTVAQDELVDLLWPRGAPSNAVNLLQTRVARLRRLLETGRPADSVIVGGRTGYRLALDDLDLLQFRELSTEAARAEPEVALAKLASAVELWRGDTDVDAIAHSPLYAAVVNEYTAAVRAFAALARDLGEPEQALEPLRGLAVRHEFDEPLHVELIQTLAAAGRQVEALAAYDRIRTALVEHLGIDPGERLRAVHLEVLRQQTGSPAEPSMRVVVQQAPSAPPDFVGRTRELETIRTALGGSSGVSSRAVLINGIAGVGKTALALTAAHQLREQYPDGQLYADLRGSDATTPAPVQVLGRFLRALGVPGRRIGTDEAEAAALLRSELADRRMLVLLDNAQDAAQVRPLLPGAGRSDVIVTSRRKMPDLVAAGVVSLEPLPHEDAVRLIASTARTPRLDADPGGVRALVEACARLPLALRIAGARLATRQEWTVADLADRLDDGNRRLTELSLGESSVLNSFQLSYADLSADAQRAFRMCSLHPGDDFSADSTAILLRTSTAEADRVLESLLEANMLLQHSKDRYRFHDLLGLYSRRLLAEDPEHETARTRLHTWYAEAVTAAIDWAYPQLLRLEVHGEADWYFGSEDEALAWLDHELPALLAVVQGAAQSGEAALAWRIVDQLRGYFLLRRDADGWLPVAHAGLDAATAAGDDRVCVAMLINRAQAFGAVGRDADALSDCLAASALAVGAGWNEAAAYLAHQIGWLQLERGMLVDAELWMRRATELTADDQHGHIRAIVVNGLGMIRLHQGELAEAADLFAAALKINETGRETSALANRGNLASALRQLGEVDRAALLLDDVLTSYRRRLHVRGELSTLDELARLYSQRGEGATALYTALRAHQLAIVVRDRKAQAQTASAVAEAHLALGDATAAIDWIEDCLTIARATYPFLETHALLTLSTAQSRGGNPAAAATAAQAASIADTHGFHLLKSQATALLPLRT</sequence>
<dbReference type="AlphaFoldDB" id="A0A4R0HJH7"/>
<dbReference type="Proteomes" id="UP000292346">
    <property type="component" value="Unassembled WGS sequence"/>
</dbReference>
<protein>
    <submittedName>
        <fullName evidence="9">Helix-turn-helix domain-containing protein</fullName>
    </submittedName>
</protein>
<dbReference type="InterPro" id="IPR010982">
    <property type="entry name" value="Lambda_DNA-bd_dom_sf"/>
</dbReference>
<dbReference type="Gene3D" id="3.40.50.300">
    <property type="entry name" value="P-loop containing nucleotide triphosphate hydrolases"/>
    <property type="match status" value="1"/>
</dbReference>
<dbReference type="Gene3D" id="1.25.40.10">
    <property type="entry name" value="Tetratricopeptide repeat domain"/>
    <property type="match status" value="3"/>
</dbReference>
<dbReference type="InterPro" id="IPR016032">
    <property type="entry name" value="Sig_transdc_resp-reg_C-effctor"/>
</dbReference>
<dbReference type="GO" id="GO:0000160">
    <property type="term" value="P:phosphorelay signal transduction system"/>
    <property type="evidence" value="ECO:0007669"/>
    <property type="project" value="InterPro"/>
</dbReference>
<dbReference type="InterPro" id="IPR019734">
    <property type="entry name" value="TPR_rpt"/>
</dbReference>
<dbReference type="GO" id="GO:0043531">
    <property type="term" value="F:ADP binding"/>
    <property type="evidence" value="ECO:0007669"/>
    <property type="project" value="InterPro"/>
</dbReference>
<dbReference type="PANTHER" id="PTHR35807:SF1">
    <property type="entry name" value="TRANSCRIPTIONAL REGULATOR REDD"/>
    <property type="match status" value="1"/>
</dbReference>
<organism evidence="9 10">
    <name type="scientific">Kribbella soli</name>
    <dbReference type="NCBI Taxonomy" id="1124743"/>
    <lineage>
        <taxon>Bacteria</taxon>
        <taxon>Bacillati</taxon>
        <taxon>Actinomycetota</taxon>
        <taxon>Actinomycetes</taxon>
        <taxon>Propionibacteriales</taxon>
        <taxon>Kribbellaceae</taxon>
        <taxon>Kribbella</taxon>
    </lineage>
</organism>
<dbReference type="SUPFAM" id="SSF47413">
    <property type="entry name" value="lambda repressor-like DNA-binding domains"/>
    <property type="match status" value="1"/>
</dbReference>
<keyword evidence="10" id="KW-1185">Reference proteome</keyword>
<keyword evidence="4" id="KW-0804">Transcription</keyword>
<dbReference type="InterPro" id="IPR001387">
    <property type="entry name" value="Cro/C1-type_HTH"/>
</dbReference>